<comment type="caution">
    <text evidence="5">The sequence shown here is derived from an EMBL/GenBank/DDBJ whole genome shotgun (WGS) entry which is preliminary data.</text>
</comment>
<evidence type="ECO:0000256" key="1">
    <source>
        <dbReference type="ARBA" id="ARBA00022692"/>
    </source>
</evidence>
<evidence type="ECO:0000256" key="2">
    <source>
        <dbReference type="ARBA" id="ARBA00022989"/>
    </source>
</evidence>
<feature type="transmembrane region" description="Helical" evidence="4">
    <location>
        <begin position="137"/>
        <end position="157"/>
    </location>
</feature>
<keyword evidence="1 4" id="KW-0812">Transmembrane</keyword>
<dbReference type="Pfam" id="PF07690">
    <property type="entry name" value="MFS_1"/>
    <property type="match status" value="1"/>
</dbReference>
<dbReference type="Gene3D" id="1.20.1250.20">
    <property type="entry name" value="MFS general substrate transporter like domains"/>
    <property type="match status" value="1"/>
</dbReference>
<reference evidence="5 6" key="1">
    <citation type="submission" date="2020-05" db="EMBL/GenBank/DDBJ databases">
        <title>Aquincola sp. isolate from soil.</title>
        <authorList>
            <person name="Han J."/>
            <person name="Kim D.-U."/>
        </authorList>
    </citation>
    <scope>NUCLEOTIDE SEQUENCE [LARGE SCALE GENOMIC DNA]</scope>
    <source>
        <strain evidence="5 6">S2</strain>
    </source>
</reference>
<proteinExistence type="predicted"/>
<feature type="transmembrane region" description="Helical" evidence="4">
    <location>
        <begin position="75"/>
        <end position="96"/>
    </location>
</feature>
<protein>
    <submittedName>
        <fullName evidence="5">MFS transporter</fullName>
    </submittedName>
</protein>
<dbReference type="InterPro" id="IPR011701">
    <property type="entry name" value="MFS"/>
</dbReference>
<sequence length="391" mass="40539">MRGAGSVGLYLAVVQFFFALSWIVYVIYLPQLAERAGLPRSVVPWLLMLDQLLFIVCDTAVGFASDRAAQVLGKVGRWMIVATLVSMAAFVALPFGAPGGPVLLTLLTVVWAISSSVLRAPPLTLLGRYVAKPTQPLLVALMLLGSGIAAAVAPYLGLVLKQIDPRWPFALSSLALAAVVVGMVAAERALARSHAVQPAPKVVRTKPLTTPIPGFLLAALLAAAAFQLHANVLSAPLYLRHAAAAELPWLMPVFWVGFNLALLPASLLTKRYGSLAMMAAGAFAAAGCTLLAWAAGSLPVLLAAQGLAGASWAVLLMSGFASALWFGHVGREGLLSGAMNALLAGAALARLGLVVTVAPAPAVALGWGWVPALGFVLGAALLAVIWQRSRA</sequence>
<feature type="transmembrane region" description="Helical" evidence="4">
    <location>
        <begin position="42"/>
        <end position="63"/>
    </location>
</feature>
<organism evidence="5 6">
    <name type="scientific">Pseudaquabacterium terrae</name>
    <dbReference type="NCBI Taxonomy" id="2732868"/>
    <lineage>
        <taxon>Bacteria</taxon>
        <taxon>Pseudomonadati</taxon>
        <taxon>Pseudomonadota</taxon>
        <taxon>Betaproteobacteria</taxon>
        <taxon>Burkholderiales</taxon>
        <taxon>Sphaerotilaceae</taxon>
        <taxon>Pseudaquabacterium</taxon>
    </lineage>
</organism>
<feature type="transmembrane region" description="Helical" evidence="4">
    <location>
        <begin position="212"/>
        <end position="229"/>
    </location>
</feature>
<dbReference type="InterPro" id="IPR036259">
    <property type="entry name" value="MFS_trans_sf"/>
</dbReference>
<feature type="transmembrane region" description="Helical" evidence="4">
    <location>
        <begin position="7"/>
        <end position="30"/>
    </location>
</feature>
<feature type="transmembrane region" description="Helical" evidence="4">
    <location>
        <begin position="169"/>
        <end position="191"/>
    </location>
</feature>
<name>A0ABX2EJX7_9BURK</name>
<dbReference type="Proteomes" id="UP000737171">
    <property type="component" value="Unassembled WGS sequence"/>
</dbReference>
<feature type="transmembrane region" description="Helical" evidence="4">
    <location>
        <begin position="249"/>
        <end position="268"/>
    </location>
</feature>
<feature type="transmembrane region" description="Helical" evidence="4">
    <location>
        <begin position="366"/>
        <end position="386"/>
    </location>
</feature>
<evidence type="ECO:0000256" key="3">
    <source>
        <dbReference type="ARBA" id="ARBA00023136"/>
    </source>
</evidence>
<evidence type="ECO:0000313" key="6">
    <source>
        <dbReference type="Proteomes" id="UP000737171"/>
    </source>
</evidence>
<feature type="transmembrane region" description="Helical" evidence="4">
    <location>
        <begin position="338"/>
        <end position="360"/>
    </location>
</feature>
<feature type="transmembrane region" description="Helical" evidence="4">
    <location>
        <begin position="102"/>
        <end position="125"/>
    </location>
</feature>
<keyword evidence="2 4" id="KW-1133">Transmembrane helix</keyword>
<evidence type="ECO:0000256" key="4">
    <source>
        <dbReference type="SAM" id="Phobius"/>
    </source>
</evidence>
<keyword evidence="6" id="KW-1185">Reference proteome</keyword>
<dbReference type="SUPFAM" id="SSF103473">
    <property type="entry name" value="MFS general substrate transporter"/>
    <property type="match status" value="1"/>
</dbReference>
<evidence type="ECO:0000313" key="5">
    <source>
        <dbReference type="EMBL" id="NRF68844.1"/>
    </source>
</evidence>
<keyword evidence="3 4" id="KW-0472">Membrane</keyword>
<accession>A0ABX2EJX7</accession>
<gene>
    <name evidence="5" type="ORF">HLB44_17770</name>
</gene>
<dbReference type="RefSeq" id="WP_173124944.1">
    <property type="nucleotide sequence ID" value="NZ_JABRWJ010000005.1"/>
</dbReference>
<feature type="transmembrane region" description="Helical" evidence="4">
    <location>
        <begin position="302"/>
        <end position="326"/>
    </location>
</feature>
<dbReference type="EMBL" id="JABRWJ010000005">
    <property type="protein sequence ID" value="NRF68844.1"/>
    <property type="molecule type" value="Genomic_DNA"/>
</dbReference>
<feature type="transmembrane region" description="Helical" evidence="4">
    <location>
        <begin position="275"/>
        <end position="296"/>
    </location>
</feature>